<name>A0A369KUA7_9BACT</name>
<protein>
    <recommendedName>
        <fullName evidence="3">Ribbon-helix-helix protein, CopG family</fullName>
    </recommendedName>
</protein>
<proteinExistence type="predicted"/>
<keyword evidence="2" id="KW-1185">Reference proteome</keyword>
<comment type="caution">
    <text evidence="1">The sequence shown here is derived from an EMBL/GenBank/DDBJ whole genome shotgun (WGS) entry which is preliminary data.</text>
</comment>
<dbReference type="AlphaFoldDB" id="A0A369KUA7"/>
<sequence length="105" mass="11916">MSLSNNTNNKLKESLKIKSISEEPQSQINYVNNSSNQEIKNHAQMESIVDELKELKKKQKKLRLEPVMTHLRSDVNQALEDLVEKTGLTKSKVVAQILMKGLGIK</sequence>
<reference evidence="1" key="1">
    <citation type="submission" date="2018-04" db="EMBL/GenBank/DDBJ databases">
        <title>Draft genome sequence of the Candidatus Spirobacillus cienkowskii, a pathogen of freshwater Daphnia species, reconstructed from hemolymph metagenomic reads.</title>
        <authorList>
            <person name="Bresciani L."/>
            <person name="Lemos L.N."/>
            <person name="Wale N."/>
            <person name="Lin J.Y."/>
            <person name="Fernandes G.R."/>
            <person name="Duffy M.A."/>
            <person name="Rodrigues J.M."/>
        </authorList>
    </citation>
    <scope>NUCLEOTIDE SEQUENCE [LARGE SCALE GENOMIC DNA]</scope>
    <source>
        <strain evidence="1">Binning01</strain>
    </source>
</reference>
<dbReference type="Proteomes" id="UP000253934">
    <property type="component" value="Unassembled WGS sequence"/>
</dbReference>
<gene>
    <name evidence="1" type="ORF">DCC88_00035</name>
</gene>
<evidence type="ECO:0000313" key="1">
    <source>
        <dbReference type="EMBL" id="RDB37348.1"/>
    </source>
</evidence>
<evidence type="ECO:0008006" key="3">
    <source>
        <dbReference type="Google" id="ProtNLM"/>
    </source>
</evidence>
<organism evidence="1 2">
    <name type="scientific">Spirobacillus cienkowskii</name>
    <dbReference type="NCBI Taxonomy" id="495820"/>
    <lineage>
        <taxon>Bacteria</taxon>
        <taxon>Pseudomonadati</taxon>
        <taxon>Bdellovibrionota</taxon>
        <taxon>Oligoflexia</taxon>
        <taxon>Silvanigrellales</taxon>
        <taxon>Spirobacillus</taxon>
    </lineage>
</organism>
<dbReference type="EMBL" id="QOVW01000001">
    <property type="protein sequence ID" value="RDB37348.1"/>
    <property type="molecule type" value="Genomic_DNA"/>
</dbReference>
<accession>A0A369KUA7</accession>
<evidence type="ECO:0000313" key="2">
    <source>
        <dbReference type="Proteomes" id="UP000253934"/>
    </source>
</evidence>